<protein>
    <submittedName>
        <fullName evidence="2">Uncharacterized protein</fullName>
    </submittedName>
</protein>
<dbReference type="AlphaFoldDB" id="A0A9W4E2T3"/>
<accession>A0A9W4E2T3</accession>
<proteinExistence type="predicted"/>
<feature type="compositionally biased region" description="Basic residues" evidence="1">
    <location>
        <begin position="1"/>
        <end position="41"/>
    </location>
</feature>
<keyword evidence="3" id="KW-1185">Reference proteome</keyword>
<evidence type="ECO:0000313" key="2">
    <source>
        <dbReference type="EMBL" id="CAG6398090.1"/>
    </source>
</evidence>
<comment type="caution">
    <text evidence="2">The sequence shown here is derived from an EMBL/GenBank/DDBJ whole genome shotgun (WGS) entry which is preliminary data.</text>
</comment>
<reference evidence="2" key="1">
    <citation type="submission" date="2021-05" db="EMBL/GenBank/DDBJ databases">
        <authorList>
            <person name="Arsene-Ploetze F."/>
        </authorList>
    </citation>
    <scope>NUCLEOTIDE SEQUENCE</scope>
    <source>
        <strain evidence="2">DSM 42138</strain>
    </source>
</reference>
<dbReference type="Proteomes" id="UP001152519">
    <property type="component" value="Unassembled WGS sequence"/>
</dbReference>
<feature type="region of interest" description="Disordered" evidence="1">
    <location>
        <begin position="272"/>
        <end position="340"/>
    </location>
</feature>
<dbReference type="EMBL" id="CAJSLV010000096">
    <property type="protein sequence ID" value="CAG6398090.1"/>
    <property type="molecule type" value="Genomic_DNA"/>
</dbReference>
<sequence>MAHSRLLRRLVRHDRRPHRHRRHRPRLQRPGRRGRRQGTRRLHADARRLRHPVRRRGQHPLRRHHGPGHRRPRPPPRRRQGPRHVVGTCRRRRPRRQRHRDRRLGQRRRPRHRRKGPTTHQLLAVHPLRPRRHRRHPRRLRRLPVAALLRPRLNPDAADRRDRPATSRWLRSGLLIAVHQDAVQAEPAQHRALLGTGPVHRHPSVVGNRHGRNQGEHRPDTHDQIRISEVDVGLLRTAGQQSTQVRAQPRIIRTALHAHHEPLGIVTLHHHAAMPTTDGPPGNKATTQTGHENLRLDGSTQRPPTRLPGTPAADSTHHRRSKPGHQRPVAPRPHRCPVGR</sequence>
<evidence type="ECO:0000256" key="1">
    <source>
        <dbReference type="SAM" id="MobiDB-lite"/>
    </source>
</evidence>
<gene>
    <name evidence="2" type="ORF">SCOCK_630036</name>
</gene>
<feature type="region of interest" description="Disordered" evidence="1">
    <location>
        <begin position="1"/>
        <end position="119"/>
    </location>
</feature>
<feature type="compositionally biased region" description="Basic residues" evidence="1">
    <location>
        <begin position="89"/>
        <end position="117"/>
    </location>
</feature>
<organism evidence="2 3">
    <name type="scientific">Actinacidiphila cocklensis</name>
    <dbReference type="NCBI Taxonomy" id="887465"/>
    <lineage>
        <taxon>Bacteria</taxon>
        <taxon>Bacillati</taxon>
        <taxon>Actinomycetota</taxon>
        <taxon>Actinomycetes</taxon>
        <taxon>Kitasatosporales</taxon>
        <taxon>Streptomycetaceae</taxon>
        <taxon>Actinacidiphila</taxon>
    </lineage>
</organism>
<evidence type="ECO:0000313" key="3">
    <source>
        <dbReference type="Proteomes" id="UP001152519"/>
    </source>
</evidence>
<feature type="compositionally biased region" description="Basic residues" evidence="1">
    <location>
        <begin position="48"/>
        <end position="82"/>
    </location>
</feature>
<name>A0A9W4E2T3_9ACTN</name>